<proteinExistence type="predicted"/>
<feature type="region of interest" description="Disordered" evidence="1">
    <location>
        <begin position="34"/>
        <end position="70"/>
    </location>
</feature>
<evidence type="ECO:0000256" key="1">
    <source>
        <dbReference type="SAM" id="MobiDB-lite"/>
    </source>
</evidence>
<feature type="region of interest" description="Disordered" evidence="1">
    <location>
        <begin position="169"/>
        <end position="197"/>
    </location>
</feature>
<keyword evidence="2" id="KW-0732">Signal</keyword>
<sequence length="585" mass="60852">MNRTAHRRGRLALLLAGAIVAALPASAAADETPIDPALPAPTLPSGADCGSDSSPTWRSVSSPPPAGMTVSIGVPRPTVNGVTYQGVVHAWDVDGSQTADGSVPGQPVPVQSVYVPLPLTDGHTYGWHASTYDGTAYSNPTEPCYFRVDASAPLTPVVTNPDFPPMGSPGTPTKAAGQPTTFSFSSSDPLPSGCTEAGTPDCQASGLNHFEYALDREPGIGAARVPADAGGTGSLTTALSWGVHTLYVVGVDVAGNRSQTPAAYTFTVPSQLPPPSRPTLDLTAPETAGRGAQLTVSGQLSAAPYSSGEVVHVLKSDLAHPTGVALPDVPLSADGTFRIADVPQVGGANTYAVTYPGDSTHQAVDASATVQVSRNAAAVSITTDAPSYGYGATARITAHLGTTYNGRTLAIYAQPYGGRKTLIETGTVDSHGNLATTYKLTRKTTFTAAFAGDYRYAPATAATTASAYAKVSESLSGYYGSTHYGGLLYRVYHHTAKAKLNITVTPDKAGQCVKFQIQRYYSDAWHTQSTSSCHALSTTSTSYATVTLTNAAGSKFRIRAEYVHSTKDTGNLSTWGAWQYFTVRK</sequence>
<evidence type="ECO:0000256" key="2">
    <source>
        <dbReference type="SAM" id="SignalP"/>
    </source>
</evidence>
<organism evidence="3 4">
    <name type="scientific">Streptomyces griseorubiginosus</name>
    <dbReference type="NCBI Taxonomy" id="67304"/>
    <lineage>
        <taxon>Bacteria</taxon>
        <taxon>Bacillati</taxon>
        <taxon>Actinomycetota</taxon>
        <taxon>Actinomycetes</taxon>
        <taxon>Kitasatosporales</taxon>
        <taxon>Streptomycetaceae</taxon>
        <taxon>Streptomyces</taxon>
    </lineage>
</organism>
<evidence type="ECO:0000313" key="4">
    <source>
        <dbReference type="Proteomes" id="UP000054375"/>
    </source>
</evidence>
<gene>
    <name evidence="3" type="ORF">AQJ54_32165</name>
</gene>
<accession>A0A124HWJ3</accession>
<name>A0A124HWJ3_9ACTN</name>
<dbReference type="Proteomes" id="UP000054375">
    <property type="component" value="Unassembled WGS sequence"/>
</dbReference>
<evidence type="ECO:0000313" key="3">
    <source>
        <dbReference type="EMBL" id="KUN61796.1"/>
    </source>
</evidence>
<feature type="compositionally biased region" description="Polar residues" evidence="1">
    <location>
        <begin position="178"/>
        <end position="189"/>
    </location>
</feature>
<dbReference type="AlphaFoldDB" id="A0A124HWJ3"/>
<evidence type="ECO:0008006" key="5">
    <source>
        <dbReference type="Google" id="ProtNLM"/>
    </source>
</evidence>
<feature type="signal peptide" evidence="2">
    <location>
        <begin position="1"/>
        <end position="27"/>
    </location>
</feature>
<protein>
    <recommendedName>
        <fullName evidence="5">Ig-like domain repeat protein</fullName>
    </recommendedName>
</protein>
<dbReference type="EMBL" id="LMWV01000026">
    <property type="protein sequence ID" value="KUN61796.1"/>
    <property type="molecule type" value="Genomic_DNA"/>
</dbReference>
<reference evidence="3 4" key="1">
    <citation type="submission" date="2015-10" db="EMBL/GenBank/DDBJ databases">
        <title>Draft genome sequence of Streptomyces griseorubiginosus DSM 40469, type strain for the species Streptomyces griseorubiginosus.</title>
        <authorList>
            <person name="Ruckert C."/>
            <person name="Winkler A."/>
            <person name="Kalinowski J."/>
            <person name="Kampfer P."/>
            <person name="Glaeser S."/>
        </authorList>
    </citation>
    <scope>NUCLEOTIDE SEQUENCE [LARGE SCALE GENOMIC DNA]</scope>
    <source>
        <strain evidence="3 4">DSM 40469</strain>
    </source>
</reference>
<feature type="chain" id="PRO_5007173783" description="Ig-like domain repeat protein" evidence="2">
    <location>
        <begin position="28"/>
        <end position="585"/>
    </location>
</feature>
<comment type="caution">
    <text evidence="3">The sequence shown here is derived from an EMBL/GenBank/DDBJ whole genome shotgun (WGS) entry which is preliminary data.</text>
</comment>
<dbReference type="RefSeq" id="WP_062243176.1">
    <property type="nucleotide sequence ID" value="NZ_JBPJFL010000001.1"/>
</dbReference>
<keyword evidence="4" id="KW-1185">Reference proteome</keyword>
<feature type="compositionally biased region" description="Polar residues" evidence="1">
    <location>
        <begin position="51"/>
        <end position="61"/>
    </location>
</feature>